<reference evidence="2 3" key="1">
    <citation type="submission" date="2015-10" db="EMBL/GenBank/DDBJ databases">
        <title>Draft genome sequence of Novosphingobium fuchskuhlense DSM 25065 isolated from a surface water sample of the southwest basin of Lake Grosse Fuchskuhle.</title>
        <authorList>
            <person name="Ruckert C."/>
            <person name="Winkler A."/>
            <person name="Glaeser J."/>
            <person name="Grossart H.-P."/>
            <person name="Kalinowski J."/>
            <person name="Glaeser S."/>
        </authorList>
    </citation>
    <scope>NUCLEOTIDE SEQUENCE [LARGE SCALE GENOMIC DNA]</scope>
    <source>
        <strain evidence="2 3">FNE08-7</strain>
    </source>
</reference>
<dbReference type="Gene3D" id="3.10.450.50">
    <property type="match status" value="1"/>
</dbReference>
<name>A0A117UZ37_9SPHN</name>
<proteinExistence type="predicted"/>
<dbReference type="InterPro" id="IPR032710">
    <property type="entry name" value="NTF2-like_dom_sf"/>
</dbReference>
<evidence type="ECO:0000313" key="2">
    <source>
        <dbReference type="EMBL" id="KUR73465.1"/>
    </source>
</evidence>
<evidence type="ECO:0000259" key="1">
    <source>
        <dbReference type="Pfam" id="PF13577"/>
    </source>
</evidence>
<dbReference type="SUPFAM" id="SSF54427">
    <property type="entry name" value="NTF2-like"/>
    <property type="match status" value="1"/>
</dbReference>
<dbReference type="Pfam" id="PF13577">
    <property type="entry name" value="SnoaL_4"/>
    <property type="match status" value="1"/>
</dbReference>
<keyword evidence="3" id="KW-1185">Reference proteome</keyword>
<protein>
    <recommendedName>
        <fullName evidence="1">SnoaL-like domain-containing protein</fullName>
    </recommendedName>
</protein>
<comment type="caution">
    <text evidence="2">The sequence shown here is derived from an EMBL/GenBank/DDBJ whole genome shotgun (WGS) entry which is preliminary data.</text>
</comment>
<dbReference type="Proteomes" id="UP000058012">
    <property type="component" value="Unassembled WGS sequence"/>
</dbReference>
<feature type="domain" description="SnoaL-like" evidence="1">
    <location>
        <begin position="12"/>
        <end position="134"/>
    </location>
</feature>
<dbReference type="RefSeq" id="WP_067905982.1">
    <property type="nucleotide sequence ID" value="NZ_KQ954244.1"/>
</dbReference>
<evidence type="ECO:0000313" key="3">
    <source>
        <dbReference type="Proteomes" id="UP000058012"/>
    </source>
</evidence>
<gene>
    <name evidence="2" type="ORF">AQZ52_00305</name>
</gene>
<dbReference type="STRING" id="1117702.AQZ52_00305"/>
<dbReference type="InterPro" id="IPR037401">
    <property type="entry name" value="SnoaL-like"/>
</dbReference>
<dbReference type="CDD" id="cd00531">
    <property type="entry name" value="NTF2_like"/>
    <property type="match status" value="1"/>
</dbReference>
<organism evidence="2 3">
    <name type="scientific">Novosphingobium fuchskuhlense</name>
    <dbReference type="NCBI Taxonomy" id="1117702"/>
    <lineage>
        <taxon>Bacteria</taxon>
        <taxon>Pseudomonadati</taxon>
        <taxon>Pseudomonadota</taxon>
        <taxon>Alphaproteobacteria</taxon>
        <taxon>Sphingomonadales</taxon>
        <taxon>Sphingomonadaceae</taxon>
        <taxon>Novosphingobium</taxon>
    </lineage>
</organism>
<dbReference type="EMBL" id="LLZS01000001">
    <property type="protein sequence ID" value="KUR73465.1"/>
    <property type="molecule type" value="Genomic_DNA"/>
</dbReference>
<sequence length="175" mass="19470">MAADLDPRVALLLDKMACTELVHRLARGIDRCDADLVRSVFHPDATDDHGMYQGTAADFVPWVMEVLAGMRRTQHMIGNVLVEVDGDTAKGEAYFIAHHHIPSEAGGDNFMVAAGRYLDRFERRGGTWKISHRHAVYDWSTVAPSTDMWDRTAMPGYAFGERGHVDPSYPHFAGA</sequence>
<dbReference type="AlphaFoldDB" id="A0A117UZ37"/>
<accession>A0A117UZ37</accession>
<dbReference type="OrthoDB" id="7425929at2"/>